<sequence length="183" mass="19487">MMKSIMVSMAGVSLAIAGPAAAQSPEWTTPTIQGYGKIKNYPNAAERPIPGMEYKLVWAIDSDAQREGVNRTLWSAARVVNLLTAGGVPQDDIDIAIVLYGPAIDAALTNEAYAAAHDGAQNPNLELMKALHDFGVKFYACGQTMAGSDIAESDLNEFTEMSLSAQIVLTNYALQGYVTMPDG</sequence>
<evidence type="ECO:0000313" key="2">
    <source>
        <dbReference type="EMBL" id="RIV80584.1"/>
    </source>
</evidence>
<feature type="chain" id="PRO_5019564904" evidence="1">
    <location>
        <begin position="23"/>
        <end position="183"/>
    </location>
</feature>
<evidence type="ECO:0000256" key="1">
    <source>
        <dbReference type="SAM" id="SignalP"/>
    </source>
</evidence>
<evidence type="ECO:0000313" key="3">
    <source>
        <dbReference type="Proteomes" id="UP000285092"/>
    </source>
</evidence>
<accession>A0A418NLA6</accession>
<proteinExistence type="predicted"/>
<dbReference type="PANTHER" id="PTHR37691">
    <property type="entry name" value="BLR3518 PROTEIN"/>
    <property type="match status" value="1"/>
</dbReference>
<name>A0A418NLA6_9SPHN</name>
<dbReference type="PANTHER" id="PTHR37691:SF1">
    <property type="entry name" value="BLR3518 PROTEIN"/>
    <property type="match status" value="1"/>
</dbReference>
<dbReference type="RefSeq" id="WP_119511773.1">
    <property type="nucleotide sequence ID" value="NZ_QXFK01000009.1"/>
</dbReference>
<protein>
    <submittedName>
        <fullName evidence="2">Uncharacterized protein</fullName>
    </submittedName>
</protein>
<dbReference type="SUPFAM" id="SSF75169">
    <property type="entry name" value="DsrEFH-like"/>
    <property type="match status" value="1"/>
</dbReference>
<keyword evidence="3" id="KW-1185">Reference proteome</keyword>
<reference evidence="2 3" key="1">
    <citation type="submission" date="2018-08" db="EMBL/GenBank/DDBJ databases">
        <title>Altererythrobacter sp.Ery1 and Ery12, the genome sequencing of novel strains in genus Alterythrobacter.</title>
        <authorList>
            <person name="Cheng H."/>
            <person name="Wu Y.-H."/>
            <person name="Fang C."/>
            <person name="Xu X.-W."/>
        </authorList>
    </citation>
    <scope>NUCLEOTIDE SEQUENCE [LARGE SCALE GENOMIC DNA]</scope>
    <source>
        <strain evidence="2 3">Ery1</strain>
    </source>
</reference>
<dbReference type="Pfam" id="PF02635">
    <property type="entry name" value="DsrE"/>
    <property type="match status" value="1"/>
</dbReference>
<comment type="caution">
    <text evidence="2">The sequence shown here is derived from an EMBL/GenBank/DDBJ whole genome shotgun (WGS) entry which is preliminary data.</text>
</comment>
<dbReference type="EMBL" id="QXFK01000009">
    <property type="protein sequence ID" value="RIV80584.1"/>
    <property type="molecule type" value="Genomic_DNA"/>
</dbReference>
<dbReference type="Proteomes" id="UP000285092">
    <property type="component" value="Unassembled WGS sequence"/>
</dbReference>
<dbReference type="AlphaFoldDB" id="A0A418NLA6"/>
<dbReference type="InterPro" id="IPR027396">
    <property type="entry name" value="DsrEFH-like"/>
</dbReference>
<dbReference type="Gene3D" id="3.40.1260.10">
    <property type="entry name" value="DsrEFH-like"/>
    <property type="match status" value="1"/>
</dbReference>
<keyword evidence="1" id="KW-0732">Signal</keyword>
<organism evidence="2 3">
    <name type="scientific">Pelagerythrobacter aerophilus</name>
    <dbReference type="NCBI Taxonomy" id="2306995"/>
    <lineage>
        <taxon>Bacteria</taxon>
        <taxon>Pseudomonadati</taxon>
        <taxon>Pseudomonadota</taxon>
        <taxon>Alphaproteobacteria</taxon>
        <taxon>Sphingomonadales</taxon>
        <taxon>Erythrobacteraceae</taxon>
        <taxon>Pelagerythrobacter</taxon>
    </lineage>
</organism>
<dbReference type="OrthoDB" id="7206705at2"/>
<gene>
    <name evidence="2" type="ORF">D2V04_02450</name>
</gene>
<dbReference type="InterPro" id="IPR003787">
    <property type="entry name" value="Sulphur_relay_DsrE/F-like"/>
</dbReference>
<feature type="signal peptide" evidence="1">
    <location>
        <begin position="1"/>
        <end position="22"/>
    </location>
</feature>